<feature type="domain" description="N-acetyltransferase" evidence="2">
    <location>
        <begin position="89"/>
        <end position="231"/>
    </location>
</feature>
<protein>
    <submittedName>
        <fullName evidence="3">GNAT family N-acetyltransferase</fullName>
    </submittedName>
</protein>
<dbReference type="InterPro" id="IPR016181">
    <property type="entry name" value="Acyl_CoA_acyltransferase"/>
</dbReference>
<dbReference type="GO" id="GO:0016747">
    <property type="term" value="F:acyltransferase activity, transferring groups other than amino-acyl groups"/>
    <property type="evidence" value="ECO:0007669"/>
    <property type="project" value="InterPro"/>
</dbReference>
<organism evidence="3 4">
    <name type="scientific">Cryptosporangium phraense</name>
    <dbReference type="NCBI Taxonomy" id="2593070"/>
    <lineage>
        <taxon>Bacteria</taxon>
        <taxon>Bacillati</taxon>
        <taxon>Actinomycetota</taxon>
        <taxon>Actinomycetes</taxon>
        <taxon>Cryptosporangiales</taxon>
        <taxon>Cryptosporangiaceae</taxon>
        <taxon>Cryptosporangium</taxon>
    </lineage>
</organism>
<dbReference type="Proteomes" id="UP000317982">
    <property type="component" value="Unassembled WGS sequence"/>
</dbReference>
<dbReference type="InterPro" id="IPR000182">
    <property type="entry name" value="GNAT_dom"/>
</dbReference>
<dbReference type="InterPro" id="IPR052523">
    <property type="entry name" value="Trichothecene_AcTrans"/>
</dbReference>
<keyword evidence="4" id="KW-1185">Reference proteome</keyword>
<dbReference type="PANTHER" id="PTHR42791">
    <property type="entry name" value="GNAT FAMILY ACETYLTRANSFERASE"/>
    <property type="match status" value="1"/>
</dbReference>
<dbReference type="InParanoid" id="A0A545AN49"/>
<dbReference type="RefSeq" id="WP_142706621.1">
    <property type="nucleotide sequence ID" value="NZ_VIRS01000016.1"/>
</dbReference>
<evidence type="ECO:0000259" key="2">
    <source>
        <dbReference type="PROSITE" id="PS51186"/>
    </source>
</evidence>
<evidence type="ECO:0000313" key="3">
    <source>
        <dbReference type="EMBL" id="TQS42752.1"/>
    </source>
</evidence>
<evidence type="ECO:0000256" key="1">
    <source>
        <dbReference type="SAM" id="MobiDB-lite"/>
    </source>
</evidence>
<dbReference type="PANTHER" id="PTHR42791:SF1">
    <property type="entry name" value="N-ACETYLTRANSFERASE DOMAIN-CONTAINING PROTEIN"/>
    <property type="match status" value="1"/>
</dbReference>
<keyword evidence="3" id="KW-0808">Transferase</keyword>
<name>A0A545AN49_9ACTN</name>
<dbReference type="Gene3D" id="3.40.630.30">
    <property type="match status" value="1"/>
</dbReference>
<dbReference type="EMBL" id="VIRS01000016">
    <property type="protein sequence ID" value="TQS42752.1"/>
    <property type="molecule type" value="Genomic_DNA"/>
</dbReference>
<sequence>MSLTTDSTLIRGASAAEHEAVTAVIVDAFADLEVCHWLVPDPHVRSGLLTIYFGSLVSHALSHGTVQVVDEANGVPAASVWAASSPGWGRLGEVAHARPVAVAAWLPPSAPPLPADHAENLTASAYGRGGRRWIERFLMLDDCLAQQHAEGNHHLMILAVRANRRGTGLGSALLTHHHRRLDAGGESAALDAAAERSLPLYHRHGYSLSGDPVSLPRGGPRTMWPMRRPPQSPVATMAPTLAKTRADSKRGRHSPARRNAGLKRADWPPESPNDYVGEERK</sequence>
<gene>
    <name evidence="3" type="ORF">FL583_22060</name>
</gene>
<evidence type="ECO:0000313" key="4">
    <source>
        <dbReference type="Proteomes" id="UP000317982"/>
    </source>
</evidence>
<comment type="caution">
    <text evidence="3">The sequence shown here is derived from an EMBL/GenBank/DDBJ whole genome shotgun (WGS) entry which is preliminary data.</text>
</comment>
<feature type="region of interest" description="Disordered" evidence="1">
    <location>
        <begin position="209"/>
        <end position="281"/>
    </location>
</feature>
<accession>A0A545AN49</accession>
<reference evidence="3 4" key="1">
    <citation type="submission" date="2019-07" db="EMBL/GenBank/DDBJ databases">
        <title>Cryptosporangium phraense sp. nov., isolated from plant litter.</title>
        <authorList>
            <person name="Suriyachadkun C."/>
        </authorList>
    </citation>
    <scope>NUCLEOTIDE SEQUENCE [LARGE SCALE GENOMIC DNA]</scope>
    <source>
        <strain evidence="3 4">A-T 5661</strain>
    </source>
</reference>
<dbReference type="PROSITE" id="PS51186">
    <property type="entry name" value="GNAT"/>
    <property type="match status" value="1"/>
</dbReference>
<dbReference type="SUPFAM" id="SSF55729">
    <property type="entry name" value="Acyl-CoA N-acyltransferases (Nat)"/>
    <property type="match status" value="1"/>
</dbReference>
<proteinExistence type="predicted"/>
<dbReference type="OrthoDB" id="7057833at2"/>
<dbReference type="AlphaFoldDB" id="A0A545AN49"/>